<dbReference type="EMBL" id="MLFT02000008">
    <property type="protein sequence ID" value="PHT40336.1"/>
    <property type="molecule type" value="Genomic_DNA"/>
</dbReference>
<evidence type="ECO:0000313" key="3">
    <source>
        <dbReference type="Proteomes" id="UP000224567"/>
    </source>
</evidence>
<reference evidence="3" key="2">
    <citation type="journal article" date="2017" name="J. Anim. Genet.">
        <title>Multiple reference genome sequences of hot pepper reveal the massive evolution of plant disease resistance genes by retroduplication.</title>
        <authorList>
            <person name="Kim S."/>
            <person name="Park J."/>
            <person name="Yeom S.-I."/>
            <person name="Kim Y.-M."/>
            <person name="Seo E."/>
            <person name="Kim K.-T."/>
            <person name="Kim M.-S."/>
            <person name="Lee J.M."/>
            <person name="Cheong K."/>
            <person name="Shin H.-S."/>
            <person name="Kim S.-B."/>
            <person name="Han K."/>
            <person name="Lee J."/>
            <person name="Park M."/>
            <person name="Lee H.-A."/>
            <person name="Lee H.-Y."/>
            <person name="Lee Y."/>
            <person name="Oh S."/>
            <person name="Lee J.H."/>
            <person name="Choi E."/>
            <person name="Choi E."/>
            <person name="Lee S.E."/>
            <person name="Jeon J."/>
            <person name="Kim H."/>
            <person name="Choi G."/>
            <person name="Song H."/>
            <person name="Lee J."/>
            <person name="Lee S.-C."/>
            <person name="Kwon J.-K."/>
            <person name="Lee H.-Y."/>
            <person name="Koo N."/>
            <person name="Hong Y."/>
            <person name="Kim R.W."/>
            <person name="Kang W.-H."/>
            <person name="Huh J.H."/>
            <person name="Kang B.-C."/>
            <person name="Yang T.-J."/>
            <person name="Lee Y.-H."/>
            <person name="Bennetzen J.L."/>
            <person name="Choi D."/>
        </authorList>
    </citation>
    <scope>NUCLEOTIDE SEQUENCE [LARGE SCALE GENOMIC DNA]</scope>
    <source>
        <strain evidence="3">cv. PBC81</strain>
    </source>
</reference>
<dbReference type="AlphaFoldDB" id="A0A2G2W525"/>
<keyword evidence="3" id="KW-1185">Reference proteome</keyword>
<accession>A0A2G2W525</accession>
<dbReference type="Proteomes" id="UP000224567">
    <property type="component" value="Unassembled WGS sequence"/>
</dbReference>
<dbReference type="OrthoDB" id="1744413at2759"/>
<feature type="compositionally biased region" description="Basic residues" evidence="1">
    <location>
        <begin position="72"/>
        <end position="84"/>
    </location>
</feature>
<feature type="region of interest" description="Disordered" evidence="1">
    <location>
        <begin position="65"/>
        <end position="96"/>
    </location>
</feature>
<evidence type="ECO:0000313" key="2">
    <source>
        <dbReference type="EMBL" id="PHT40336.1"/>
    </source>
</evidence>
<gene>
    <name evidence="2" type="ORF">CQW23_19190</name>
</gene>
<evidence type="ECO:0000256" key="1">
    <source>
        <dbReference type="SAM" id="MobiDB-lite"/>
    </source>
</evidence>
<organism evidence="2 3">
    <name type="scientific">Capsicum baccatum</name>
    <name type="common">Peruvian pepper</name>
    <dbReference type="NCBI Taxonomy" id="33114"/>
    <lineage>
        <taxon>Eukaryota</taxon>
        <taxon>Viridiplantae</taxon>
        <taxon>Streptophyta</taxon>
        <taxon>Embryophyta</taxon>
        <taxon>Tracheophyta</taxon>
        <taxon>Spermatophyta</taxon>
        <taxon>Magnoliopsida</taxon>
        <taxon>eudicotyledons</taxon>
        <taxon>Gunneridae</taxon>
        <taxon>Pentapetalae</taxon>
        <taxon>asterids</taxon>
        <taxon>lamiids</taxon>
        <taxon>Solanales</taxon>
        <taxon>Solanaceae</taxon>
        <taxon>Solanoideae</taxon>
        <taxon>Capsiceae</taxon>
        <taxon>Capsicum</taxon>
    </lineage>
</organism>
<proteinExistence type="predicted"/>
<dbReference type="STRING" id="33114.A0A2G2W525"/>
<reference evidence="2 3" key="1">
    <citation type="journal article" date="2017" name="Genome Biol.">
        <title>New reference genome sequences of hot pepper reveal the massive evolution of plant disease-resistance genes by retroduplication.</title>
        <authorList>
            <person name="Kim S."/>
            <person name="Park J."/>
            <person name="Yeom S.I."/>
            <person name="Kim Y.M."/>
            <person name="Seo E."/>
            <person name="Kim K.T."/>
            <person name="Kim M.S."/>
            <person name="Lee J.M."/>
            <person name="Cheong K."/>
            <person name="Shin H.S."/>
            <person name="Kim S.B."/>
            <person name="Han K."/>
            <person name="Lee J."/>
            <person name="Park M."/>
            <person name="Lee H.A."/>
            <person name="Lee H.Y."/>
            <person name="Lee Y."/>
            <person name="Oh S."/>
            <person name="Lee J.H."/>
            <person name="Choi E."/>
            <person name="Choi E."/>
            <person name="Lee S.E."/>
            <person name="Jeon J."/>
            <person name="Kim H."/>
            <person name="Choi G."/>
            <person name="Song H."/>
            <person name="Lee J."/>
            <person name="Lee S.C."/>
            <person name="Kwon J.K."/>
            <person name="Lee H.Y."/>
            <person name="Koo N."/>
            <person name="Hong Y."/>
            <person name="Kim R.W."/>
            <person name="Kang W.H."/>
            <person name="Huh J.H."/>
            <person name="Kang B.C."/>
            <person name="Yang T.J."/>
            <person name="Lee Y.H."/>
            <person name="Bennetzen J.L."/>
            <person name="Choi D."/>
        </authorList>
    </citation>
    <scope>NUCLEOTIDE SEQUENCE [LARGE SCALE GENOMIC DNA]</scope>
    <source>
        <strain evidence="3">cv. PBC81</strain>
    </source>
</reference>
<sequence length="143" mass="16511">MSGMDVDMSFFQNLLESLFEISTFYDQEQSTLIVKTTEIEKSDSYLKAKKHLEIMMKKRDEKSRELFAASQSHKKSRKKVKKLKAPQDATKEKDKKIKSKLSATEEEFTKCADISLATNDVKKKKKGLKASLQDLVNYKLCFD</sequence>
<protein>
    <submittedName>
        <fullName evidence="2">Uncharacterized protein</fullName>
    </submittedName>
</protein>
<comment type="caution">
    <text evidence="2">The sequence shown here is derived from an EMBL/GenBank/DDBJ whole genome shotgun (WGS) entry which is preliminary data.</text>
</comment>
<name>A0A2G2W525_CAPBA</name>